<organism evidence="14 15">
    <name type="scientific">Bdellovibrio bacteriovorus (strain ATCC 15356 / DSM 50701 / NCIMB 9529 / HD100)</name>
    <dbReference type="NCBI Taxonomy" id="264462"/>
    <lineage>
        <taxon>Bacteria</taxon>
        <taxon>Pseudomonadati</taxon>
        <taxon>Bdellovibrionota</taxon>
        <taxon>Bdellovibrionia</taxon>
        <taxon>Bdellovibrionales</taxon>
        <taxon>Pseudobdellovibrionaceae</taxon>
        <taxon>Bdellovibrio</taxon>
    </lineage>
</organism>
<feature type="transmembrane region" description="Helical" evidence="9">
    <location>
        <begin position="102"/>
        <end position="125"/>
    </location>
</feature>
<feature type="transmembrane region" description="Helical" evidence="9">
    <location>
        <begin position="204"/>
        <end position="223"/>
    </location>
</feature>
<dbReference type="CDD" id="cd00130">
    <property type="entry name" value="PAS"/>
    <property type="match status" value="1"/>
</dbReference>
<dbReference type="Pfam" id="PF02518">
    <property type="entry name" value="HATPase_c"/>
    <property type="match status" value="1"/>
</dbReference>
<dbReference type="CDD" id="cd00082">
    <property type="entry name" value="HisKA"/>
    <property type="match status" value="1"/>
</dbReference>
<evidence type="ECO:0000256" key="5">
    <source>
        <dbReference type="ARBA" id="ARBA00022741"/>
    </source>
</evidence>
<dbReference type="Gene3D" id="3.30.450.20">
    <property type="entry name" value="PAS domain"/>
    <property type="match status" value="1"/>
</dbReference>
<evidence type="ECO:0000313" key="14">
    <source>
        <dbReference type="EMBL" id="CAE79449.1"/>
    </source>
</evidence>
<evidence type="ECO:0000256" key="2">
    <source>
        <dbReference type="ARBA" id="ARBA00012438"/>
    </source>
</evidence>
<evidence type="ECO:0000259" key="11">
    <source>
        <dbReference type="PROSITE" id="PS50112"/>
    </source>
</evidence>
<dbReference type="InterPro" id="IPR035965">
    <property type="entry name" value="PAS-like_dom_sf"/>
</dbReference>
<keyword evidence="4" id="KW-0808">Transferase</keyword>
<keyword evidence="5" id="KW-0547">Nucleotide-binding</keyword>
<feature type="domain" description="PAS" evidence="11">
    <location>
        <begin position="486"/>
        <end position="550"/>
    </location>
</feature>
<dbReference type="GO" id="GO:0000155">
    <property type="term" value="F:phosphorelay sensor kinase activity"/>
    <property type="evidence" value="ECO:0007669"/>
    <property type="project" value="InterPro"/>
</dbReference>
<feature type="transmembrane region" description="Helical" evidence="9">
    <location>
        <begin position="34"/>
        <end position="55"/>
    </location>
</feature>
<name>Q6MMQ5_BDEBA</name>
<dbReference type="PROSITE" id="PS50109">
    <property type="entry name" value="HIS_KIN"/>
    <property type="match status" value="1"/>
</dbReference>
<feature type="transmembrane region" description="Helical" evidence="9">
    <location>
        <begin position="62"/>
        <end position="82"/>
    </location>
</feature>
<evidence type="ECO:0000259" key="10">
    <source>
        <dbReference type="PROSITE" id="PS50109"/>
    </source>
</evidence>
<keyword evidence="3" id="KW-0597">Phosphoprotein</keyword>
<dbReference type="SMART" id="SM00388">
    <property type="entry name" value="HisKA"/>
    <property type="match status" value="1"/>
</dbReference>
<evidence type="ECO:0000256" key="7">
    <source>
        <dbReference type="ARBA" id="ARBA00022840"/>
    </source>
</evidence>
<dbReference type="eggNOG" id="COG3452">
    <property type="taxonomic scope" value="Bacteria"/>
</dbReference>
<dbReference type="InterPro" id="IPR036097">
    <property type="entry name" value="HisK_dim/P_sf"/>
</dbReference>
<accession>Q6MMQ5</accession>
<dbReference type="InterPro" id="IPR036890">
    <property type="entry name" value="HATPase_C_sf"/>
</dbReference>
<dbReference type="SUPFAM" id="SSF55874">
    <property type="entry name" value="ATPase domain of HSP90 chaperone/DNA topoisomerase II/histidine kinase"/>
    <property type="match status" value="1"/>
</dbReference>
<protein>
    <recommendedName>
        <fullName evidence="2">histidine kinase</fullName>
        <ecNumber evidence="2">2.7.13.3</ecNumber>
    </recommendedName>
</protein>
<dbReference type="KEGG" id="bba:Bd1571"/>
<dbReference type="PROSITE" id="PS50113">
    <property type="entry name" value="PAC"/>
    <property type="match status" value="1"/>
</dbReference>
<dbReference type="Pfam" id="PF00512">
    <property type="entry name" value="HisKA"/>
    <property type="match status" value="1"/>
</dbReference>
<dbReference type="InterPro" id="IPR000014">
    <property type="entry name" value="PAS"/>
</dbReference>
<dbReference type="PROSITE" id="PS50112">
    <property type="entry name" value="PAS"/>
    <property type="match status" value="1"/>
</dbReference>
<keyword evidence="15" id="KW-1185">Reference proteome</keyword>
<evidence type="ECO:0000256" key="8">
    <source>
        <dbReference type="ARBA" id="ARBA00023012"/>
    </source>
</evidence>
<dbReference type="InterPro" id="IPR001610">
    <property type="entry name" value="PAC"/>
</dbReference>
<feature type="transmembrane region" description="Helical" evidence="9">
    <location>
        <begin position="443"/>
        <end position="466"/>
    </location>
</feature>
<feature type="domain" description="Histidine kinase" evidence="10">
    <location>
        <begin position="640"/>
        <end position="855"/>
    </location>
</feature>
<dbReference type="PANTHER" id="PTHR43065">
    <property type="entry name" value="SENSOR HISTIDINE KINASE"/>
    <property type="match status" value="1"/>
</dbReference>
<dbReference type="InterPro" id="IPR003594">
    <property type="entry name" value="HATPase_dom"/>
</dbReference>
<dbReference type="EC" id="2.7.13.3" evidence="2"/>
<evidence type="ECO:0000256" key="3">
    <source>
        <dbReference type="ARBA" id="ARBA00022553"/>
    </source>
</evidence>
<keyword evidence="7" id="KW-0067">ATP-binding</keyword>
<dbReference type="SMART" id="SM00387">
    <property type="entry name" value="HATPase_c"/>
    <property type="match status" value="1"/>
</dbReference>
<dbReference type="InterPro" id="IPR006189">
    <property type="entry name" value="CHASE_dom"/>
</dbReference>
<dbReference type="AlphaFoldDB" id="Q6MMQ5"/>
<dbReference type="InterPro" id="IPR003661">
    <property type="entry name" value="HisK_dim/P_dom"/>
</dbReference>
<dbReference type="Pfam" id="PF13426">
    <property type="entry name" value="PAS_9"/>
    <property type="match status" value="1"/>
</dbReference>
<keyword evidence="9" id="KW-0472">Membrane</keyword>
<proteinExistence type="predicted"/>
<evidence type="ECO:0000313" key="15">
    <source>
        <dbReference type="Proteomes" id="UP000008080"/>
    </source>
</evidence>
<evidence type="ECO:0000256" key="6">
    <source>
        <dbReference type="ARBA" id="ARBA00022777"/>
    </source>
</evidence>
<dbReference type="PRINTS" id="PR00344">
    <property type="entry name" value="BCTRLSENSOR"/>
</dbReference>
<dbReference type="Gene3D" id="3.30.565.10">
    <property type="entry name" value="Histidine kinase-like ATPase, C-terminal domain"/>
    <property type="match status" value="1"/>
</dbReference>
<sequence length="855" mass="95924">MHFLMALSVLGIASIVIFGWILRDPALIQIRPDFAPMVINTALGLAALAMALLFSEGRFLRISFFSSLFAFLLGTINLLQYLTGIDLGIDQALVEPFYSVGVASPGRMSISTSVCMLLLGVMGVVSGRSYARRMVRITISSLVLGFSILGFLGYFLNFSSEYGWGAISRMAIHTSLSFVLLSLAHILQLRRSVRDEESGRSAVVPLYVVMIGVLTAVGIWQLLLLKDIERNRSITLIRAESFRSKLDGTFIPLEKALQHMSRRMAVGAYRDESVWRMDAQFYYEEFKGIRRIAWADQNLLLRWLYPMDDFSRNIRNTTMGRSAEIRRSLDMARESHQSRISRVIDMKSGGRGFALLVPVYKNTEFAGILSAGIEIQTFLDRFARIESYHVAIYEDGQEVYRSSDWDPVLSRDWLTRIHYTNMGVDWAIVFAPSTRAIRSNTSALPSVVLVFAVGISVLLGLSLSFYNRSDEMRKRARAVADWKSAAMDATPLMMISFDEHGIVREMNRSAEEKTGWKTEEIAGKEHPFIFHDPQDVELMRLRLESALKRPVELGVDFFEAMFEAGFNTASEWTYVNRNGSRFLGQLFVGKVFGENGDTTGYLAVVEDVTQKRQREKQIKEQEDKIIASARLASLGEMAAGIAHEINNPLTIINGHVGVLRRLLGARGLATDIEVQKRVEVVENTTQRIAKIVKGLRYYSRDSDPGDMEWVTVDAIIDDTLAFCSDKFRHEGVDLIARLEPNLKVYVRPYQISQVLLNLLNNAADAVQSVNTRKVVVEAKGVKDGVEISISDSGPGVPAFLRDKIMEPFFTTKEVGMGVGLGLSISEGIVRSHEGRFYLDTEASQTRFVVWLPAKH</sequence>
<feature type="domain" description="PAC" evidence="12">
    <location>
        <begin position="568"/>
        <end position="620"/>
    </location>
</feature>
<dbReference type="SUPFAM" id="SSF47384">
    <property type="entry name" value="Homodimeric domain of signal transducing histidine kinase"/>
    <property type="match status" value="1"/>
</dbReference>
<keyword evidence="6" id="KW-0418">Kinase</keyword>
<feature type="transmembrane region" description="Helical" evidence="9">
    <location>
        <begin position="5"/>
        <end position="22"/>
    </location>
</feature>
<keyword evidence="9" id="KW-1133">Transmembrane helix</keyword>
<dbReference type="PANTHER" id="PTHR43065:SF10">
    <property type="entry name" value="PEROXIDE STRESS-ACTIVATED HISTIDINE KINASE MAK3"/>
    <property type="match status" value="1"/>
</dbReference>
<dbReference type="SMART" id="SM00086">
    <property type="entry name" value="PAC"/>
    <property type="match status" value="1"/>
</dbReference>
<dbReference type="STRING" id="264462.Bd1571"/>
<reference evidence="14 15" key="1">
    <citation type="journal article" date="2004" name="Science">
        <title>A predator unmasked: life cycle of Bdellovibrio bacteriovorus from a genomic perspective.</title>
        <authorList>
            <person name="Rendulic S."/>
            <person name="Jagtap P."/>
            <person name="Rosinus A."/>
            <person name="Eppinger M."/>
            <person name="Baar C."/>
            <person name="Lanz C."/>
            <person name="Keller H."/>
            <person name="Lambert C."/>
            <person name="Evans K.J."/>
            <person name="Goesmann A."/>
            <person name="Meyer F."/>
            <person name="Sockett R.E."/>
            <person name="Schuster S.C."/>
        </authorList>
    </citation>
    <scope>NUCLEOTIDE SEQUENCE [LARGE SCALE GENOMIC DNA]</scope>
    <source>
        <strain evidence="15">ATCC 15356 / DSM 50701 / NCIMB 9529 / HD100</strain>
    </source>
</reference>
<dbReference type="SUPFAM" id="SSF55785">
    <property type="entry name" value="PYP-like sensor domain (PAS domain)"/>
    <property type="match status" value="1"/>
</dbReference>
<dbReference type="EMBL" id="BX842650">
    <property type="protein sequence ID" value="CAE79449.1"/>
    <property type="molecule type" value="Genomic_DNA"/>
</dbReference>
<keyword evidence="9" id="KW-0812">Transmembrane</keyword>
<gene>
    <name evidence="14" type="ordered locus">Bd1571</name>
</gene>
<dbReference type="eggNOG" id="COG4191">
    <property type="taxonomic scope" value="Bacteria"/>
</dbReference>
<dbReference type="InterPro" id="IPR005467">
    <property type="entry name" value="His_kinase_dom"/>
</dbReference>
<dbReference type="SMART" id="SM00091">
    <property type="entry name" value="PAS"/>
    <property type="match status" value="1"/>
</dbReference>
<dbReference type="InterPro" id="IPR004358">
    <property type="entry name" value="Sig_transdc_His_kin-like_C"/>
</dbReference>
<dbReference type="GO" id="GO:0005524">
    <property type="term" value="F:ATP binding"/>
    <property type="evidence" value="ECO:0007669"/>
    <property type="project" value="UniProtKB-KW"/>
</dbReference>
<evidence type="ECO:0000256" key="1">
    <source>
        <dbReference type="ARBA" id="ARBA00000085"/>
    </source>
</evidence>
<dbReference type="PROSITE" id="PS50839">
    <property type="entry name" value="CHASE"/>
    <property type="match status" value="1"/>
</dbReference>
<dbReference type="SMART" id="SM01079">
    <property type="entry name" value="CHASE"/>
    <property type="match status" value="1"/>
</dbReference>
<evidence type="ECO:0000256" key="9">
    <source>
        <dbReference type="SAM" id="Phobius"/>
    </source>
</evidence>
<dbReference type="NCBIfam" id="TIGR00229">
    <property type="entry name" value="sensory_box"/>
    <property type="match status" value="1"/>
</dbReference>
<comment type="catalytic activity">
    <reaction evidence="1">
        <text>ATP + protein L-histidine = ADP + protein N-phospho-L-histidine.</text>
        <dbReference type="EC" id="2.7.13.3"/>
    </reaction>
</comment>
<dbReference type="InterPro" id="IPR000700">
    <property type="entry name" value="PAS-assoc_C"/>
</dbReference>
<dbReference type="Proteomes" id="UP000008080">
    <property type="component" value="Chromosome"/>
</dbReference>
<evidence type="ECO:0000256" key="4">
    <source>
        <dbReference type="ARBA" id="ARBA00022679"/>
    </source>
</evidence>
<dbReference type="Gene3D" id="1.10.287.130">
    <property type="match status" value="1"/>
</dbReference>
<feature type="domain" description="CHASE" evidence="13">
    <location>
        <begin position="301"/>
        <end position="385"/>
    </location>
</feature>
<feature type="transmembrane region" description="Helical" evidence="9">
    <location>
        <begin position="162"/>
        <end position="183"/>
    </location>
</feature>
<keyword evidence="8" id="KW-0902">Two-component regulatory system</keyword>
<dbReference type="HOGENOM" id="CLU_329482_0_0_7"/>
<feature type="transmembrane region" description="Helical" evidence="9">
    <location>
        <begin position="137"/>
        <end position="156"/>
    </location>
</feature>
<evidence type="ECO:0000259" key="12">
    <source>
        <dbReference type="PROSITE" id="PS50113"/>
    </source>
</evidence>
<evidence type="ECO:0000259" key="13">
    <source>
        <dbReference type="PROSITE" id="PS50839"/>
    </source>
</evidence>